<evidence type="ECO:0000256" key="1">
    <source>
        <dbReference type="ARBA" id="ARBA00001964"/>
    </source>
</evidence>
<comment type="function">
    <text evidence="4">The pyruvate dehydrogenase complex catalyzes the overall conversion of pyruvate to acetyl-CoA and CO2.</text>
</comment>
<evidence type="ECO:0000313" key="7">
    <source>
        <dbReference type="Proteomes" id="UP001642360"/>
    </source>
</evidence>
<evidence type="ECO:0000256" key="3">
    <source>
        <dbReference type="ARBA" id="ARBA00023052"/>
    </source>
</evidence>
<evidence type="ECO:0000256" key="2">
    <source>
        <dbReference type="ARBA" id="ARBA00023002"/>
    </source>
</evidence>
<dbReference type="SUPFAM" id="SSF52518">
    <property type="entry name" value="Thiamin diphosphate-binding fold (THDP-binding)"/>
    <property type="match status" value="1"/>
</dbReference>
<gene>
    <name evidence="6" type="ORF">ILEXP_LOCUS53335</name>
</gene>
<dbReference type="EMBL" id="CAUOFW020008503">
    <property type="protein sequence ID" value="CAK9183097.1"/>
    <property type="molecule type" value="Genomic_DNA"/>
</dbReference>
<keyword evidence="4" id="KW-0670">Pyruvate</keyword>
<comment type="catalytic activity">
    <reaction evidence="4">
        <text>N(6)-[(R)-lipoyl]-L-lysyl-[protein] + pyruvate + H(+) = N(6)-[(R)-S(8)-acetyldihydrolipoyl]-L-lysyl-[protein] + CO2</text>
        <dbReference type="Rhea" id="RHEA:19189"/>
        <dbReference type="Rhea" id="RHEA-COMP:10474"/>
        <dbReference type="Rhea" id="RHEA-COMP:10478"/>
        <dbReference type="ChEBI" id="CHEBI:15361"/>
        <dbReference type="ChEBI" id="CHEBI:15378"/>
        <dbReference type="ChEBI" id="CHEBI:16526"/>
        <dbReference type="ChEBI" id="CHEBI:83099"/>
        <dbReference type="ChEBI" id="CHEBI:83111"/>
        <dbReference type="EC" id="1.2.4.1"/>
    </reaction>
</comment>
<reference evidence="6 7" key="1">
    <citation type="submission" date="2024-02" db="EMBL/GenBank/DDBJ databases">
        <authorList>
            <person name="Vignale AGUSTIN F."/>
            <person name="Sosa J E."/>
            <person name="Modenutti C."/>
        </authorList>
    </citation>
    <scope>NUCLEOTIDE SEQUENCE [LARGE SCALE GENOMIC DNA]</scope>
</reference>
<evidence type="ECO:0000313" key="6">
    <source>
        <dbReference type="EMBL" id="CAK9183097.1"/>
    </source>
</evidence>
<accession>A0ABC8UQJ0</accession>
<evidence type="ECO:0000256" key="4">
    <source>
        <dbReference type="RuleBase" id="RU364074"/>
    </source>
</evidence>
<dbReference type="PANTHER" id="PTHR11624:SF96">
    <property type="entry name" value="PYRUVATE DEHYDROGENASE E1 COMPONENT SUBUNIT BETA, MITOCHONDRIAL"/>
    <property type="match status" value="1"/>
</dbReference>
<dbReference type="InterPro" id="IPR029061">
    <property type="entry name" value="THDP-binding"/>
</dbReference>
<keyword evidence="2 4" id="KW-0560">Oxidoreductase</keyword>
<dbReference type="PANTHER" id="PTHR11624">
    <property type="entry name" value="DEHYDROGENASE RELATED"/>
    <property type="match status" value="1"/>
</dbReference>
<dbReference type="SUPFAM" id="SSF52922">
    <property type="entry name" value="TK C-terminal domain-like"/>
    <property type="match status" value="1"/>
</dbReference>
<dbReference type="InterPro" id="IPR033248">
    <property type="entry name" value="Transketolase_C"/>
</dbReference>
<dbReference type="GO" id="GO:0004739">
    <property type="term" value="F:pyruvate dehydrogenase (acetyl-transferring) activity"/>
    <property type="evidence" value="ECO:0007669"/>
    <property type="project" value="UniProtKB-UniRule"/>
</dbReference>
<name>A0ABC8UQJ0_9AQUA</name>
<organism evidence="6 7">
    <name type="scientific">Ilex paraguariensis</name>
    <name type="common">yerba mate</name>
    <dbReference type="NCBI Taxonomy" id="185542"/>
    <lineage>
        <taxon>Eukaryota</taxon>
        <taxon>Viridiplantae</taxon>
        <taxon>Streptophyta</taxon>
        <taxon>Embryophyta</taxon>
        <taxon>Tracheophyta</taxon>
        <taxon>Spermatophyta</taxon>
        <taxon>Magnoliopsida</taxon>
        <taxon>eudicotyledons</taxon>
        <taxon>Gunneridae</taxon>
        <taxon>Pentapetalae</taxon>
        <taxon>asterids</taxon>
        <taxon>campanulids</taxon>
        <taxon>Aquifoliales</taxon>
        <taxon>Aquifoliaceae</taxon>
        <taxon>Ilex</taxon>
    </lineage>
</organism>
<sequence>MVTTLVYDESDSLWLLITSLILLQNQTTCLPVRLVCQLFLEDQMVLFLVSVPNTPRLLITSLILLQNQTTCLPVRLVCQLFLEDQMVLFLVSVPNTPRLLITSLILLQNQTTCLPVRLVCQLFLEDQMVLFLCFEAWYSSCPGLKVLAPYSSEDACGLLKATIRDPDHVVLLKNELLYGESFLVSTVVLDSRFSLPIGKTKELEVLRLDIYVVMTVGLLDFERYGESFLVSTVVLDSRFSLPIGKTKVFPQNFHEIGRRKGSHNYNFFKNSGLCTSGSSANLSMAAEILGKEGISTKVIILRSIRPLNRAIFNDSVKKIERLITVEEWFPQHPFS</sequence>
<comment type="cofactor">
    <cofactor evidence="1 4">
        <name>thiamine diphosphate</name>
        <dbReference type="ChEBI" id="CHEBI:58937"/>
    </cofactor>
</comment>
<keyword evidence="3 4" id="KW-0786">Thiamine pyrophosphate</keyword>
<evidence type="ECO:0000259" key="5">
    <source>
        <dbReference type="Pfam" id="PF02780"/>
    </source>
</evidence>
<keyword evidence="7" id="KW-1185">Reference proteome</keyword>
<dbReference type="Pfam" id="PF02780">
    <property type="entry name" value="Transketolase_C"/>
    <property type="match status" value="1"/>
</dbReference>
<proteinExistence type="predicted"/>
<feature type="domain" description="Transketolase C-terminal" evidence="5">
    <location>
        <begin position="284"/>
        <end position="330"/>
    </location>
</feature>
<dbReference type="Gene3D" id="3.40.50.970">
    <property type="match status" value="1"/>
</dbReference>
<dbReference type="InterPro" id="IPR009014">
    <property type="entry name" value="Transketo_C/PFOR_II"/>
</dbReference>
<dbReference type="Gene3D" id="3.40.50.920">
    <property type="match status" value="1"/>
</dbReference>
<comment type="caution">
    <text evidence="6">The sequence shown here is derived from an EMBL/GenBank/DDBJ whole genome shotgun (WGS) entry which is preliminary data.</text>
</comment>
<protein>
    <recommendedName>
        <fullName evidence="4">Pyruvate dehydrogenase E1 component subunit beta</fullName>
        <ecNumber evidence="4">1.2.4.1</ecNumber>
    </recommendedName>
</protein>
<dbReference type="EC" id="1.2.4.1" evidence="4"/>
<dbReference type="AlphaFoldDB" id="A0ABC8UQJ0"/>
<dbReference type="Proteomes" id="UP001642360">
    <property type="component" value="Unassembled WGS sequence"/>
</dbReference>
<dbReference type="InterPro" id="IPR027110">
    <property type="entry name" value="PDHB_mito-type"/>
</dbReference>